<evidence type="ECO:0000313" key="1">
    <source>
        <dbReference type="EMBL" id="SVD25975.1"/>
    </source>
</evidence>
<proteinExistence type="predicted"/>
<feature type="non-terminal residue" evidence="1">
    <location>
        <position position="90"/>
    </location>
</feature>
<dbReference type="EMBL" id="UINC01139433">
    <property type="protein sequence ID" value="SVD25975.1"/>
    <property type="molecule type" value="Genomic_DNA"/>
</dbReference>
<gene>
    <name evidence="1" type="ORF">METZ01_LOCUS378829</name>
</gene>
<sequence>MLGEPYTILSSPKIGKLMWGKRKKAGGGWRRSTNRTCPFCETENPSDATTCRQCYYELDVKAMHQSASRLEDDKDTLWDELIQEVIPGNE</sequence>
<dbReference type="AlphaFoldDB" id="A0A382TW87"/>
<reference evidence="1" key="1">
    <citation type="submission" date="2018-05" db="EMBL/GenBank/DDBJ databases">
        <authorList>
            <person name="Lanie J.A."/>
            <person name="Ng W.-L."/>
            <person name="Kazmierczak K.M."/>
            <person name="Andrzejewski T.M."/>
            <person name="Davidsen T.M."/>
            <person name="Wayne K.J."/>
            <person name="Tettelin H."/>
            <person name="Glass J.I."/>
            <person name="Rusch D."/>
            <person name="Podicherti R."/>
            <person name="Tsui H.-C.T."/>
            <person name="Winkler M.E."/>
        </authorList>
    </citation>
    <scope>NUCLEOTIDE SEQUENCE</scope>
</reference>
<organism evidence="1">
    <name type="scientific">marine metagenome</name>
    <dbReference type="NCBI Taxonomy" id="408172"/>
    <lineage>
        <taxon>unclassified sequences</taxon>
        <taxon>metagenomes</taxon>
        <taxon>ecological metagenomes</taxon>
    </lineage>
</organism>
<evidence type="ECO:0008006" key="2">
    <source>
        <dbReference type="Google" id="ProtNLM"/>
    </source>
</evidence>
<name>A0A382TW87_9ZZZZ</name>
<accession>A0A382TW87</accession>
<protein>
    <recommendedName>
        <fullName evidence="2">RanBP2-type domain-containing protein</fullName>
    </recommendedName>
</protein>